<dbReference type="AlphaFoldDB" id="A0A7K1Y118"/>
<keyword evidence="2" id="KW-1185">Reference proteome</keyword>
<dbReference type="Proteomes" id="UP000451233">
    <property type="component" value="Unassembled WGS sequence"/>
</dbReference>
<dbReference type="RefSeq" id="WP_160907917.1">
    <property type="nucleotide sequence ID" value="NZ_WVHS01000004.1"/>
</dbReference>
<evidence type="ECO:0000313" key="1">
    <source>
        <dbReference type="EMBL" id="MXV16902.1"/>
    </source>
</evidence>
<name>A0A7K1Y118_9SPHI</name>
<gene>
    <name evidence="1" type="ORF">GS398_16495</name>
</gene>
<protein>
    <submittedName>
        <fullName evidence="1">Uncharacterized protein</fullName>
    </submittedName>
</protein>
<proteinExistence type="predicted"/>
<accession>A0A7K1Y118</accession>
<comment type="caution">
    <text evidence="1">The sequence shown here is derived from an EMBL/GenBank/DDBJ whole genome shotgun (WGS) entry which is preliminary data.</text>
</comment>
<sequence>MASELIGDAMFYDPSRTLTIAEKFSQTDAVSLKVDRLIRPEQFTRLMTGGKSNGSIVEAYIHVQGDKLFGGRNFKKIRFNQNYQ</sequence>
<reference evidence="1 2" key="1">
    <citation type="submission" date="2019-11" db="EMBL/GenBank/DDBJ databases">
        <title>Pedobacter sp. HMF7056 Genome sequencing and assembly.</title>
        <authorList>
            <person name="Kang H."/>
            <person name="Kim H."/>
            <person name="Joh K."/>
        </authorList>
    </citation>
    <scope>NUCLEOTIDE SEQUENCE [LARGE SCALE GENOMIC DNA]</scope>
    <source>
        <strain evidence="1 2">HMF7056</strain>
    </source>
</reference>
<organism evidence="1 2">
    <name type="scientific">Hufsiella ginkgonis</name>
    <dbReference type="NCBI Taxonomy" id="2695274"/>
    <lineage>
        <taxon>Bacteria</taxon>
        <taxon>Pseudomonadati</taxon>
        <taxon>Bacteroidota</taxon>
        <taxon>Sphingobacteriia</taxon>
        <taxon>Sphingobacteriales</taxon>
        <taxon>Sphingobacteriaceae</taxon>
        <taxon>Hufsiella</taxon>
    </lineage>
</organism>
<dbReference type="EMBL" id="WVHS01000004">
    <property type="protein sequence ID" value="MXV16902.1"/>
    <property type="molecule type" value="Genomic_DNA"/>
</dbReference>
<evidence type="ECO:0000313" key="2">
    <source>
        <dbReference type="Proteomes" id="UP000451233"/>
    </source>
</evidence>